<accession>A0A2G4F1K4</accession>
<sequence>MENLLLTVVIILQLVLIFLILQREYQLLPEGLGVRGQSQLSNATAQKQSASSKNLWDNPLPASEELKLTVAEFKDNYNRSEPWDGDFAA</sequence>
<gene>
    <name evidence="1" type="ORF">CP500_009530</name>
</gene>
<proteinExistence type="predicted"/>
<keyword evidence="2" id="KW-1185">Reference proteome</keyword>
<dbReference type="OrthoDB" id="9876700at2"/>
<comment type="caution">
    <text evidence="1">The sequence shown here is derived from an EMBL/GenBank/DDBJ whole genome shotgun (WGS) entry which is preliminary data.</text>
</comment>
<evidence type="ECO:0000313" key="2">
    <source>
        <dbReference type="Proteomes" id="UP000226442"/>
    </source>
</evidence>
<dbReference type="Proteomes" id="UP000226442">
    <property type="component" value="Unassembled WGS sequence"/>
</dbReference>
<name>A0A2G4F1K4_9CYAN</name>
<organism evidence="1 2">
    <name type="scientific">Tychonema bourrellyi FEM_GT703</name>
    <dbReference type="NCBI Taxonomy" id="2040638"/>
    <lineage>
        <taxon>Bacteria</taxon>
        <taxon>Bacillati</taxon>
        <taxon>Cyanobacteriota</taxon>
        <taxon>Cyanophyceae</taxon>
        <taxon>Oscillatoriophycideae</taxon>
        <taxon>Oscillatoriales</taxon>
        <taxon>Microcoleaceae</taxon>
        <taxon>Tychonema</taxon>
    </lineage>
</organism>
<dbReference type="RefSeq" id="WP_096829226.1">
    <property type="nucleotide sequence ID" value="NZ_NXIB02000045.1"/>
</dbReference>
<protein>
    <submittedName>
        <fullName evidence="1">Uncharacterized protein</fullName>
    </submittedName>
</protein>
<dbReference type="AlphaFoldDB" id="A0A2G4F1K4"/>
<dbReference type="EMBL" id="NXIB02000045">
    <property type="protein sequence ID" value="PHX55643.1"/>
    <property type="molecule type" value="Genomic_DNA"/>
</dbReference>
<evidence type="ECO:0000313" key="1">
    <source>
        <dbReference type="EMBL" id="PHX55643.1"/>
    </source>
</evidence>
<reference evidence="1" key="1">
    <citation type="submission" date="2017-10" db="EMBL/GenBank/DDBJ databases">
        <title>Draft genome sequence of the planktic cyanobacteria Tychonema bourrellyi isolated from alpine lentic freshwater.</title>
        <authorList>
            <person name="Tett A."/>
            <person name="Armanini F."/>
            <person name="Asnicar F."/>
            <person name="Boscaini A."/>
            <person name="Pasolli E."/>
            <person name="Zolfo M."/>
            <person name="Donati C."/>
            <person name="Salmaso N."/>
            <person name="Segata N."/>
        </authorList>
    </citation>
    <scope>NUCLEOTIDE SEQUENCE</scope>
    <source>
        <strain evidence="1">FEM_GT703</strain>
    </source>
</reference>